<reference evidence="2" key="1">
    <citation type="journal article" date="2023" name="Insect Mol. Biol.">
        <title>Genome sequencing provides insights into the evolution of gene families encoding plant cell wall-degrading enzymes in longhorned beetles.</title>
        <authorList>
            <person name="Shin N.R."/>
            <person name="Okamura Y."/>
            <person name="Kirsch R."/>
            <person name="Pauchet Y."/>
        </authorList>
    </citation>
    <scope>NUCLEOTIDE SEQUENCE</scope>
    <source>
        <strain evidence="2">MMC_N1</strain>
    </source>
</reference>
<name>A0ABQ9JTM4_9CUCU</name>
<accession>A0ABQ9JTM4</accession>
<evidence type="ECO:0000313" key="3">
    <source>
        <dbReference type="Proteomes" id="UP001162164"/>
    </source>
</evidence>
<gene>
    <name evidence="2" type="ORF">NQ317_017287</name>
</gene>
<protein>
    <submittedName>
        <fullName evidence="2">Uncharacterized protein</fullName>
    </submittedName>
</protein>
<comment type="caution">
    <text evidence="2">The sequence shown here is derived from an EMBL/GenBank/DDBJ whole genome shotgun (WGS) entry which is preliminary data.</text>
</comment>
<proteinExistence type="predicted"/>
<keyword evidence="3" id="KW-1185">Reference proteome</keyword>
<dbReference type="EMBL" id="JAPWTJ010000172">
    <property type="protein sequence ID" value="KAJ8981666.1"/>
    <property type="molecule type" value="Genomic_DNA"/>
</dbReference>
<sequence length="235" mass="26201">MVFVCPTREETENKTKALCKLKKILNEIQDSLSVPLLFRGKRVPREILTYRLLIEVVTLVRYASVKERLSILIQHRLLVRIHWIQHWTWSLPTHHLIQQVCYKVPPKAKKKGQADESSKNKAENVTSKVKQSKSRELRASILYRGCDCEQRNGLQDDCQRTGCHGSPECLTRPPTCGPSEFCNGKHLGKKTVSSGYQSVAGGGGAGGPDALETAKYKCFAAVLKSPVPVCCAPCQ</sequence>
<feature type="region of interest" description="Disordered" evidence="1">
    <location>
        <begin position="110"/>
        <end position="131"/>
    </location>
</feature>
<organism evidence="2 3">
    <name type="scientific">Molorchus minor</name>
    <dbReference type="NCBI Taxonomy" id="1323400"/>
    <lineage>
        <taxon>Eukaryota</taxon>
        <taxon>Metazoa</taxon>
        <taxon>Ecdysozoa</taxon>
        <taxon>Arthropoda</taxon>
        <taxon>Hexapoda</taxon>
        <taxon>Insecta</taxon>
        <taxon>Pterygota</taxon>
        <taxon>Neoptera</taxon>
        <taxon>Endopterygota</taxon>
        <taxon>Coleoptera</taxon>
        <taxon>Polyphaga</taxon>
        <taxon>Cucujiformia</taxon>
        <taxon>Chrysomeloidea</taxon>
        <taxon>Cerambycidae</taxon>
        <taxon>Lamiinae</taxon>
        <taxon>Monochamini</taxon>
        <taxon>Molorchus</taxon>
    </lineage>
</organism>
<evidence type="ECO:0000256" key="1">
    <source>
        <dbReference type="SAM" id="MobiDB-lite"/>
    </source>
</evidence>
<dbReference type="Proteomes" id="UP001162164">
    <property type="component" value="Unassembled WGS sequence"/>
</dbReference>
<feature type="compositionally biased region" description="Basic and acidic residues" evidence="1">
    <location>
        <begin position="112"/>
        <end position="122"/>
    </location>
</feature>
<evidence type="ECO:0000313" key="2">
    <source>
        <dbReference type="EMBL" id="KAJ8981666.1"/>
    </source>
</evidence>